<sequence>VEVVTEQGLAKNLGGDRPHVSVEGWTFLASQFGLIPDVEWTRPLPDGWEARVALRRLSDGAAISHAEAECRNAESNWKDSDSYAVRSMATTRAVSKVCRIALSSVMVMAGFAATPSEEMGGGFSGSGSSATKPASPDDPHCPACLAVNGELVGVSEHDKKPFWRCTNKPDKCAGKREYKGKDYSWSGWHQDLEKSSKEWLDDSGHGGPRTIEVGKRGNYWKWVLDEVGKTVNNDDVDTLKAMARTALFETIVEKKVDLAMALAEKDYPNPEDLTDDHLAVIAVNLTADEAQLVVSAAVDGGLS</sequence>
<dbReference type="EMBL" id="LAZR01041424">
    <property type="protein sequence ID" value="KKL12028.1"/>
    <property type="molecule type" value="Genomic_DNA"/>
</dbReference>
<evidence type="ECO:0000313" key="2">
    <source>
        <dbReference type="EMBL" id="KKL12028.1"/>
    </source>
</evidence>
<reference evidence="2" key="1">
    <citation type="journal article" date="2015" name="Nature">
        <title>Complex archaea that bridge the gap between prokaryotes and eukaryotes.</title>
        <authorList>
            <person name="Spang A."/>
            <person name="Saw J.H."/>
            <person name="Jorgensen S.L."/>
            <person name="Zaremba-Niedzwiedzka K."/>
            <person name="Martijn J."/>
            <person name="Lind A.E."/>
            <person name="van Eijk R."/>
            <person name="Schleper C."/>
            <person name="Guy L."/>
            <person name="Ettema T.J."/>
        </authorList>
    </citation>
    <scope>NUCLEOTIDE SEQUENCE</scope>
</reference>
<gene>
    <name evidence="2" type="ORF">LCGC14_2539890</name>
</gene>
<name>A0A0F9DJ34_9ZZZZ</name>
<proteinExistence type="predicted"/>
<organism evidence="2">
    <name type="scientific">marine sediment metagenome</name>
    <dbReference type="NCBI Taxonomy" id="412755"/>
    <lineage>
        <taxon>unclassified sequences</taxon>
        <taxon>metagenomes</taxon>
        <taxon>ecological metagenomes</taxon>
    </lineage>
</organism>
<accession>A0A0F9DJ34</accession>
<protein>
    <submittedName>
        <fullName evidence="2">Uncharacterized protein</fullName>
    </submittedName>
</protein>
<feature type="region of interest" description="Disordered" evidence="1">
    <location>
        <begin position="118"/>
        <end position="137"/>
    </location>
</feature>
<dbReference type="AlphaFoldDB" id="A0A0F9DJ34"/>
<comment type="caution">
    <text evidence="2">The sequence shown here is derived from an EMBL/GenBank/DDBJ whole genome shotgun (WGS) entry which is preliminary data.</text>
</comment>
<feature type="non-terminal residue" evidence="2">
    <location>
        <position position="1"/>
    </location>
</feature>
<evidence type="ECO:0000256" key="1">
    <source>
        <dbReference type="SAM" id="MobiDB-lite"/>
    </source>
</evidence>